<dbReference type="InterPro" id="IPR013785">
    <property type="entry name" value="Aldolase_TIM"/>
</dbReference>
<evidence type="ECO:0000256" key="2">
    <source>
        <dbReference type="ARBA" id="ARBA00022630"/>
    </source>
</evidence>
<organism evidence="7 8">
    <name type="scientific">Trichoderma arundinaceum</name>
    <dbReference type="NCBI Taxonomy" id="490622"/>
    <lineage>
        <taxon>Eukaryota</taxon>
        <taxon>Fungi</taxon>
        <taxon>Dikarya</taxon>
        <taxon>Ascomycota</taxon>
        <taxon>Pezizomycotina</taxon>
        <taxon>Sordariomycetes</taxon>
        <taxon>Hypocreomycetidae</taxon>
        <taxon>Hypocreales</taxon>
        <taxon>Hypocreaceae</taxon>
        <taxon>Trichoderma</taxon>
    </lineage>
</organism>
<dbReference type="OrthoDB" id="1663137at2759"/>
<dbReference type="InterPro" id="IPR051799">
    <property type="entry name" value="NADH_flavin_oxidoreductase"/>
</dbReference>
<dbReference type="EMBL" id="PXOA01000063">
    <property type="protein sequence ID" value="RFU81181.1"/>
    <property type="molecule type" value="Genomic_DNA"/>
</dbReference>
<keyword evidence="4" id="KW-0560">Oxidoreductase</keyword>
<dbReference type="SUPFAM" id="SSF51395">
    <property type="entry name" value="FMN-linked oxidoreductases"/>
    <property type="match status" value="1"/>
</dbReference>
<accession>A0A395P0A7</accession>
<proteinExistence type="inferred from homology"/>
<dbReference type="Pfam" id="PF00724">
    <property type="entry name" value="Oxidored_FMN"/>
    <property type="match status" value="1"/>
</dbReference>
<dbReference type="PANTHER" id="PTHR43656:SF5">
    <property type="entry name" value="NADH:FLAVIN OXIDOREDUCTASE_NADH OXIDASE N-TERMINAL DOMAIN-CONTAINING PROTEIN"/>
    <property type="match status" value="1"/>
</dbReference>
<feature type="domain" description="NADH:flavin oxidoreductase/NADH oxidase N-terminal" evidence="6">
    <location>
        <begin position="19"/>
        <end position="367"/>
    </location>
</feature>
<keyword evidence="8" id="KW-1185">Reference proteome</keyword>
<feature type="region of interest" description="Disordered" evidence="5">
    <location>
        <begin position="1"/>
        <end position="21"/>
    </location>
</feature>
<evidence type="ECO:0000313" key="7">
    <source>
        <dbReference type="EMBL" id="RFU81181.1"/>
    </source>
</evidence>
<dbReference type="AlphaFoldDB" id="A0A395P0A7"/>
<gene>
    <name evidence="7" type="ORF">TARUN_1027</name>
</gene>
<evidence type="ECO:0000256" key="5">
    <source>
        <dbReference type="SAM" id="MobiDB-lite"/>
    </source>
</evidence>
<dbReference type="Gene3D" id="3.20.20.70">
    <property type="entry name" value="Aldolase class I"/>
    <property type="match status" value="1"/>
</dbReference>
<evidence type="ECO:0000313" key="8">
    <source>
        <dbReference type="Proteomes" id="UP000266272"/>
    </source>
</evidence>
<evidence type="ECO:0000259" key="6">
    <source>
        <dbReference type="Pfam" id="PF00724"/>
    </source>
</evidence>
<dbReference type="GO" id="GO:0010181">
    <property type="term" value="F:FMN binding"/>
    <property type="evidence" value="ECO:0007669"/>
    <property type="project" value="InterPro"/>
</dbReference>
<evidence type="ECO:0000256" key="1">
    <source>
        <dbReference type="ARBA" id="ARBA00005979"/>
    </source>
</evidence>
<dbReference type="STRING" id="490622.A0A395P0A7"/>
<evidence type="ECO:0000256" key="4">
    <source>
        <dbReference type="ARBA" id="ARBA00023002"/>
    </source>
</evidence>
<dbReference type="GO" id="GO:0016491">
    <property type="term" value="F:oxidoreductase activity"/>
    <property type="evidence" value="ECO:0007669"/>
    <property type="project" value="UniProtKB-KW"/>
</dbReference>
<dbReference type="Proteomes" id="UP000266272">
    <property type="component" value="Unassembled WGS sequence"/>
</dbReference>
<keyword evidence="3" id="KW-0288">FMN</keyword>
<comment type="similarity">
    <text evidence="1">Belongs to the NADH:flavin oxidoreductase/NADH oxidase family.</text>
</comment>
<sequence length="453" mass="49845">MPSTRYESSGNVDPAPLGQPLQFYPSGRTAKNRFFKSPMAEMLATWDTKVLENRGIPTDALVELYRRWGEGSHSWGVIITGNIDIQYDHLTEIGDMIIAPTSQTQGERFEKFKALALAAKANGSLIVGQLTHPGRQVSYRVNADAVSASDVQLEPKMGMTFGKPHAASKSEITELINGFVHAAEYLEKAGFDGIELHAAHGYLISQFLSRTTNKRTDEYGVQTVENRLRFVTEIVEAIRGRVSPGFIIGAKLNSVEFQKGGVTTEEAREVCEILEKEGVDYVELSGGTYEDAGLSWTKESTKKREAFFQQFAETVISAMDQNRKMRAVLAGGLRSTEAMLGALKSFDAVALARPAAAEPRLPARILEKNVSGAIRPPEALEYDLGLALFTAKSQLVQITRNQEPMDVSNPTTWDLYSGNLYAWFEKAAADGDKMEVIRAPEFSGKLVPYGTEC</sequence>
<evidence type="ECO:0000256" key="3">
    <source>
        <dbReference type="ARBA" id="ARBA00022643"/>
    </source>
</evidence>
<reference evidence="7 8" key="1">
    <citation type="journal article" date="2018" name="PLoS Pathog.">
        <title>Evolution of structural diversity of trichothecenes, a family of toxins produced by plant pathogenic and entomopathogenic fungi.</title>
        <authorList>
            <person name="Proctor R.H."/>
            <person name="McCormick S.P."/>
            <person name="Kim H.S."/>
            <person name="Cardoza R.E."/>
            <person name="Stanley A.M."/>
            <person name="Lindo L."/>
            <person name="Kelly A."/>
            <person name="Brown D.W."/>
            <person name="Lee T."/>
            <person name="Vaughan M.M."/>
            <person name="Alexander N.J."/>
            <person name="Busman M."/>
            <person name="Gutierrez S."/>
        </authorList>
    </citation>
    <scope>NUCLEOTIDE SEQUENCE [LARGE SCALE GENOMIC DNA]</scope>
    <source>
        <strain evidence="7 8">IBT 40837</strain>
    </source>
</reference>
<dbReference type="PANTHER" id="PTHR43656">
    <property type="entry name" value="BINDING OXIDOREDUCTASE, PUTATIVE (AFU_ORTHOLOGUE AFUA_2G08260)-RELATED"/>
    <property type="match status" value="1"/>
</dbReference>
<protein>
    <submittedName>
        <fullName evidence="7">Nadh oxidase</fullName>
    </submittedName>
</protein>
<comment type="caution">
    <text evidence="7">The sequence shown here is derived from an EMBL/GenBank/DDBJ whole genome shotgun (WGS) entry which is preliminary data.</text>
</comment>
<keyword evidence="2" id="KW-0285">Flavoprotein</keyword>
<feature type="compositionally biased region" description="Polar residues" evidence="5">
    <location>
        <begin position="1"/>
        <end position="11"/>
    </location>
</feature>
<dbReference type="InterPro" id="IPR001155">
    <property type="entry name" value="OxRdtase_FMN_N"/>
</dbReference>
<name>A0A395P0A7_TRIAR</name>